<evidence type="ECO:0000256" key="9">
    <source>
        <dbReference type="SAM" id="Phobius"/>
    </source>
</evidence>
<feature type="compositionally biased region" description="Low complexity" evidence="8">
    <location>
        <begin position="71"/>
        <end position="87"/>
    </location>
</feature>
<evidence type="ECO:0000256" key="7">
    <source>
        <dbReference type="ARBA" id="ARBA00023136"/>
    </source>
</evidence>
<keyword evidence="4" id="KW-0997">Cell inner membrane</keyword>
<feature type="transmembrane region" description="Helical" evidence="9">
    <location>
        <begin position="210"/>
        <end position="234"/>
    </location>
</feature>
<dbReference type="PANTHER" id="PTHR39342:SF1">
    <property type="entry name" value="UPF0283 MEMBRANE PROTEIN YCJF"/>
    <property type="match status" value="1"/>
</dbReference>
<keyword evidence="6 9" id="KW-1133">Transmembrane helix</keyword>
<accession>A0A1S7LF87</accession>
<gene>
    <name evidence="10" type="ORF">MAGMO_0263</name>
</gene>
<evidence type="ECO:0000256" key="1">
    <source>
        <dbReference type="ARBA" id="ARBA00004429"/>
    </source>
</evidence>
<dbReference type="NCBIfam" id="TIGR01620">
    <property type="entry name" value="hyp_HI0043"/>
    <property type="match status" value="1"/>
</dbReference>
<dbReference type="EMBL" id="LO017727">
    <property type="protein sequence ID" value="CRH04476.1"/>
    <property type="molecule type" value="Genomic_DNA"/>
</dbReference>
<evidence type="ECO:0000256" key="2">
    <source>
        <dbReference type="ARBA" id="ARBA00008255"/>
    </source>
</evidence>
<evidence type="ECO:0008006" key="11">
    <source>
        <dbReference type="Google" id="ProtNLM"/>
    </source>
</evidence>
<keyword evidence="3" id="KW-1003">Cell membrane</keyword>
<evidence type="ECO:0000256" key="6">
    <source>
        <dbReference type="ARBA" id="ARBA00022989"/>
    </source>
</evidence>
<evidence type="ECO:0000256" key="5">
    <source>
        <dbReference type="ARBA" id="ARBA00022692"/>
    </source>
</evidence>
<evidence type="ECO:0000256" key="8">
    <source>
        <dbReference type="SAM" id="MobiDB-lite"/>
    </source>
</evidence>
<protein>
    <recommendedName>
        <fullName evidence="11">TIGR01620 family protein</fullName>
    </recommendedName>
</protein>
<dbReference type="InterPro" id="IPR021147">
    <property type="entry name" value="DUF697"/>
</dbReference>
<evidence type="ECO:0000256" key="3">
    <source>
        <dbReference type="ARBA" id="ARBA00022475"/>
    </source>
</evidence>
<name>A0A1S7LF87_MAGMO</name>
<dbReference type="AlphaFoldDB" id="A0A1S7LF87"/>
<organism evidence="10">
    <name type="scientific">Magnetococcus massalia (strain MO-1)</name>
    <dbReference type="NCBI Taxonomy" id="451514"/>
    <lineage>
        <taxon>Bacteria</taxon>
        <taxon>Pseudomonadati</taxon>
        <taxon>Pseudomonadota</taxon>
        <taxon>Magnetococcia</taxon>
        <taxon>Magnetococcales</taxon>
        <taxon>Magnetococcaceae</taxon>
        <taxon>Magnetococcus</taxon>
    </lineage>
</organism>
<dbReference type="PANTHER" id="PTHR39342">
    <property type="entry name" value="UPF0283 MEMBRANE PROTEIN YCJF"/>
    <property type="match status" value="1"/>
</dbReference>
<evidence type="ECO:0000256" key="4">
    <source>
        <dbReference type="ARBA" id="ARBA00022519"/>
    </source>
</evidence>
<reference evidence="10" key="1">
    <citation type="submission" date="2015-04" db="EMBL/GenBank/DDBJ databases">
        <authorList>
            <person name="Syromyatnikov M.Y."/>
            <person name="Popov V.N."/>
        </authorList>
    </citation>
    <scope>NUCLEOTIDE SEQUENCE</scope>
    <source>
        <strain evidence="10">MO-1</strain>
    </source>
</reference>
<feature type="transmembrane region" description="Helical" evidence="9">
    <location>
        <begin position="181"/>
        <end position="204"/>
    </location>
</feature>
<dbReference type="GO" id="GO:0005886">
    <property type="term" value="C:plasma membrane"/>
    <property type="evidence" value="ECO:0007669"/>
    <property type="project" value="UniProtKB-SubCell"/>
</dbReference>
<feature type="region of interest" description="Disordered" evidence="8">
    <location>
        <begin position="20"/>
        <end position="130"/>
    </location>
</feature>
<dbReference type="Pfam" id="PF05128">
    <property type="entry name" value="DUF697"/>
    <property type="match status" value="1"/>
</dbReference>
<sequence length="467" mass="49859">MTAQSWARPVILDLTEEELDALKSTPSPSPAPTQQPAAAMEVAPSVAEPSRVAAAPQQATLSRAPSAMRGAAVNDAASAESDAAASEPQGRKTPSLDSEPSAASRVESQGNGWAGIGAASEDDANSSKPTRVVQSILQEWDNPIPGVVRGVAEKADPMALTRKVLQGAEGLAGRSKHMGRWALFASALALFFVALMVENTLLFLNEQFSYSIVIGLFFSTLLAVVFGLIAQWVYREWRLYHKQAQVDRWRQATTTMMQQTSSGGAVPLLDEITLLYKDRTGMGQGLESYQEASSSCLTDGEMVRLYSHRVMDRVDQEAYSIVMRQAATTTLMTTISPIALLDAAIFLWRNLTMIREVAVCYGFRPGWVGTVGLLSAVAQGLVGVGASELATEGSSEAMGDSVTAMVAARAGQGLLGGVFTARVGLCAMRACRPIPFDGENNPRMRNMRKELGQAVKGILKAKGGDKK</sequence>
<proteinExistence type="inferred from homology"/>
<dbReference type="InterPro" id="IPR006507">
    <property type="entry name" value="UPF0283"/>
</dbReference>
<comment type="subcellular location">
    <subcellularLocation>
        <location evidence="1">Cell inner membrane</location>
        <topology evidence="1">Multi-pass membrane protein</topology>
    </subcellularLocation>
</comment>
<keyword evidence="7 9" id="KW-0472">Membrane</keyword>
<evidence type="ECO:0000313" key="10">
    <source>
        <dbReference type="EMBL" id="CRH04476.1"/>
    </source>
</evidence>
<comment type="similarity">
    <text evidence="2">Belongs to the UPF0283 family.</text>
</comment>
<keyword evidence="5 9" id="KW-0812">Transmembrane</keyword>